<dbReference type="Pfam" id="PF01853">
    <property type="entry name" value="MOZ_SAS"/>
    <property type="match status" value="1"/>
</dbReference>
<protein>
    <recommendedName>
        <fullName evidence="3">histone acetyltransferase</fullName>
        <ecNumber evidence="3">2.3.1.48</ecNumber>
    </recommendedName>
</protein>
<evidence type="ECO:0000256" key="9">
    <source>
        <dbReference type="ARBA" id="ARBA00023015"/>
    </source>
</evidence>
<dbReference type="InterPro" id="IPR002717">
    <property type="entry name" value="HAT_MYST-type"/>
</dbReference>
<keyword evidence="9" id="KW-0805">Transcription regulation</keyword>
<dbReference type="InterPro" id="IPR050603">
    <property type="entry name" value="MYST_HAT"/>
</dbReference>
<comment type="similarity">
    <text evidence="2">Belongs to the MYST (SAS/MOZ) family.</text>
</comment>
<evidence type="ECO:0000313" key="15">
    <source>
        <dbReference type="EMBL" id="TNV78574.1"/>
    </source>
</evidence>
<keyword evidence="5" id="KW-0479">Metal-binding</keyword>
<keyword evidence="11" id="KW-0539">Nucleus</keyword>
<dbReference type="Pfam" id="PF11717">
    <property type="entry name" value="Tudor-knot"/>
    <property type="match status" value="1"/>
</dbReference>
<dbReference type="PROSITE" id="PS51726">
    <property type="entry name" value="MYST_HAT"/>
    <property type="match status" value="1"/>
</dbReference>
<dbReference type="CDD" id="cd04301">
    <property type="entry name" value="NAT_SF"/>
    <property type="match status" value="1"/>
</dbReference>
<dbReference type="SUPFAM" id="SSF54160">
    <property type="entry name" value="Chromo domain-like"/>
    <property type="match status" value="1"/>
</dbReference>
<dbReference type="InterPro" id="IPR036388">
    <property type="entry name" value="WH-like_DNA-bd_sf"/>
</dbReference>
<evidence type="ECO:0000256" key="8">
    <source>
        <dbReference type="ARBA" id="ARBA00022990"/>
    </source>
</evidence>
<gene>
    <name evidence="15" type="ORF">FGO68_gene9671</name>
</gene>
<evidence type="ECO:0000256" key="7">
    <source>
        <dbReference type="ARBA" id="ARBA00022833"/>
    </source>
</evidence>
<dbReference type="AlphaFoldDB" id="A0A8J8T1D3"/>
<feature type="domain" description="MYST-type HAT" evidence="14">
    <location>
        <begin position="123"/>
        <end position="428"/>
    </location>
</feature>
<evidence type="ECO:0000256" key="5">
    <source>
        <dbReference type="ARBA" id="ARBA00022723"/>
    </source>
</evidence>
<accession>A0A8J8T1D3</accession>
<dbReference type="OrthoDB" id="787137at2759"/>
<dbReference type="PANTHER" id="PTHR10615">
    <property type="entry name" value="HISTONE ACETYLTRANSFERASE"/>
    <property type="match status" value="1"/>
</dbReference>
<feature type="active site" description="Proton donor/acceptor" evidence="13">
    <location>
        <position position="311"/>
    </location>
</feature>
<name>A0A8J8T1D3_HALGN</name>
<evidence type="ECO:0000256" key="12">
    <source>
        <dbReference type="ARBA" id="ARBA00023315"/>
    </source>
</evidence>
<dbReference type="InterPro" id="IPR016181">
    <property type="entry name" value="Acyl_CoA_acyltransferase"/>
</dbReference>
<evidence type="ECO:0000256" key="10">
    <source>
        <dbReference type="ARBA" id="ARBA00023163"/>
    </source>
</evidence>
<dbReference type="InterPro" id="IPR025995">
    <property type="entry name" value="Tudor-knot"/>
</dbReference>
<keyword evidence="7" id="KW-0862">Zinc</keyword>
<organism evidence="15 16">
    <name type="scientific">Halteria grandinella</name>
    <dbReference type="NCBI Taxonomy" id="5974"/>
    <lineage>
        <taxon>Eukaryota</taxon>
        <taxon>Sar</taxon>
        <taxon>Alveolata</taxon>
        <taxon>Ciliophora</taxon>
        <taxon>Intramacronucleata</taxon>
        <taxon>Spirotrichea</taxon>
        <taxon>Stichotrichia</taxon>
        <taxon>Sporadotrichida</taxon>
        <taxon>Halteriidae</taxon>
        <taxon>Halteria</taxon>
    </lineage>
</organism>
<dbReference type="FunFam" id="3.30.60.60:FF:000001">
    <property type="entry name" value="Histone acetyltransferase"/>
    <property type="match status" value="1"/>
</dbReference>
<keyword evidence="10" id="KW-0804">Transcription</keyword>
<dbReference type="Gene3D" id="3.40.630.30">
    <property type="match status" value="1"/>
</dbReference>
<dbReference type="InterPro" id="IPR016197">
    <property type="entry name" value="Chromo-like_dom_sf"/>
</dbReference>
<evidence type="ECO:0000256" key="2">
    <source>
        <dbReference type="ARBA" id="ARBA00010107"/>
    </source>
</evidence>
<keyword evidence="8" id="KW-0007">Acetylation</keyword>
<dbReference type="Pfam" id="PF17772">
    <property type="entry name" value="zf-MYST"/>
    <property type="match status" value="1"/>
</dbReference>
<dbReference type="EMBL" id="RRYP01010153">
    <property type="protein sequence ID" value="TNV78574.1"/>
    <property type="molecule type" value="Genomic_DNA"/>
</dbReference>
<evidence type="ECO:0000256" key="13">
    <source>
        <dbReference type="PIRSR" id="PIRSR602717-51"/>
    </source>
</evidence>
<evidence type="ECO:0000256" key="1">
    <source>
        <dbReference type="ARBA" id="ARBA00004123"/>
    </source>
</evidence>
<keyword evidence="16" id="KW-1185">Reference proteome</keyword>
<dbReference type="GO" id="GO:0005634">
    <property type="term" value="C:nucleus"/>
    <property type="evidence" value="ECO:0007669"/>
    <property type="project" value="UniProtKB-SubCell"/>
</dbReference>
<keyword evidence="12" id="KW-0012">Acyltransferase</keyword>
<evidence type="ECO:0000313" key="16">
    <source>
        <dbReference type="Proteomes" id="UP000785679"/>
    </source>
</evidence>
<dbReference type="GO" id="GO:0008270">
    <property type="term" value="F:zinc ion binding"/>
    <property type="evidence" value="ECO:0007669"/>
    <property type="project" value="UniProtKB-KW"/>
</dbReference>
<reference evidence="15" key="1">
    <citation type="submission" date="2019-06" db="EMBL/GenBank/DDBJ databases">
        <authorList>
            <person name="Zheng W."/>
        </authorList>
    </citation>
    <scope>NUCLEOTIDE SEQUENCE</scope>
    <source>
        <strain evidence="15">QDHG01</strain>
    </source>
</reference>
<proteinExistence type="inferred from homology"/>
<evidence type="ECO:0000256" key="11">
    <source>
        <dbReference type="ARBA" id="ARBA00023242"/>
    </source>
</evidence>
<dbReference type="Proteomes" id="UP000785679">
    <property type="component" value="Unassembled WGS sequence"/>
</dbReference>
<comment type="subcellular location">
    <subcellularLocation>
        <location evidence="1">Nucleus</location>
    </subcellularLocation>
</comment>
<evidence type="ECO:0000259" key="14">
    <source>
        <dbReference type="PROSITE" id="PS51726"/>
    </source>
</evidence>
<dbReference type="EC" id="2.3.1.48" evidence="3"/>
<dbReference type="Gene3D" id="1.10.10.10">
    <property type="entry name" value="Winged helix-like DNA-binding domain superfamily/Winged helix DNA-binding domain"/>
    <property type="match status" value="1"/>
</dbReference>
<sequence length="428" mass="50354">MEETKEGQDRPLFTIGDSILASLRKSDKDEYFPAKIIDEKKSDENFKYYVHYTDQDKRLDRWLDAASLKPLTTVKEVVATETSKQRTTRHTLRQLEALKPTNEQFDDTNPEIKALEKRHQEVTKVRNIESIQFGEKFEIDTWYFSPYPEEYGKQQKLYICEYCLKYMRKEKSFKQHIDPQSPLCCKYTRPPGKLIYFDKNSLEYSQEKRVLSIFEIDGEEHKLYCQNLCLLAKLFLDHKTLYYDVSPFIFYVITENNHLVGYFSKERHMLNDFNLACIMVLPPYQKRGFGKFLIALSYELSKRLGKVCTPEKPLSDMGKVGYKSYWTDTLLEALLAIKKGVAVKGGTIDKQSAWATCSVKDLSEITWIQEEDIIYTLTAMNLLRFWRGQHLLNTCQLSVKMIEDHFKRKEEIALSSKNQVRFKPQLLQ</sequence>
<evidence type="ECO:0000256" key="3">
    <source>
        <dbReference type="ARBA" id="ARBA00013184"/>
    </source>
</evidence>
<dbReference type="SUPFAM" id="SSF55729">
    <property type="entry name" value="Acyl-CoA N-acyltransferases (Nat)"/>
    <property type="match status" value="1"/>
</dbReference>
<dbReference type="Gene3D" id="3.30.60.60">
    <property type="entry name" value="N-acetyl transferase-like"/>
    <property type="match status" value="1"/>
</dbReference>
<dbReference type="Gene3D" id="2.30.30.140">
    <property type="match status" value="1"/>
</dbReference>
<comment type="caution">
    <text evidence="15">The sequence shown here is derived from an EMBL/GenBank/DDBJ whole genome shotgun (WGS) entry which is preliminary data.</text>
</comment>
<dbReference type="GO" id="GO:0035267">
    <property type="term" value="C:NuA4 histone acetyltransferase complex"/>
    <property type="evidence" value="ECO:0007669"/>
    <property type="project" value="TreeGrafter"/>
</dbReference>
<evidence type="ECO:0000256" key="6">
    <source>
        <dbReference type="ARBA" id="ARBA00022771"/>
    </source>
</evidence>
<evidence type="ECO:0000256" key="4">
    <source>
        <dbReference type="ARBA" id="ARBA00022679"/>
    </source>
</evidence>
<dbReference type="GO" id="GO:0006355">
    <property type="term" value="P:regulation of DNA-templated transcription"/>
    <property type="evidence" value="ECO:0007669"/>
    <property type="project" value="InterPro"/>
</dbReference>
<keyword evidence="6" id="KW-0863">Zinc-finger</keyword>
<keyword evidence="4" id="KW-0808">Transferase</keyword>
<dbReference type="InterPro" id="IPR040706">
    <property type="entry name" value="Zf-MYST"/>
</dbReference>
<dbReference type="PANTHER" id="PTHR10615:SF219">
    <property type="entry name" value="HISTONE ACETYLTRANSFERASE KAT5"/>
    <property type="match status" value="1"/>
</dbReference>
<dbReference type="GO" id="GO:0046972">
    <property type="term" value="F:histone H4K16 acetyltransferase activity"/>
    <property type="evidence" value="ECO:0007669"/>
    <property type="project" value="TreeGrafter"/>
</dbReference>